<dbReference type="InParanoid" id="D9QGT1"/>
<proteinExistence type="predicted"/>
<accession>D9QGT1</accession>
<feature type="transmembrane region" description="Helical" evidence="1">
    <location>
        <begin position="30"/>
        <end position="46"/>
    </location>
</feature>
<evidence type="ECO:0000256" key="1">
    <source>
        <dbReference type="SAM" id="Phobius"/>
    </source>
</evidence>
<evidence type="ECO:0000313" key="3">
    <source>
        <dbReference type="Proteomes" id="UP000002696"/>
    </source>
</evidence>
<dbReference type="Proteomes" id="UP000002696">
    <property type="component" value="Chromosome"/>
</dbReference>
<feature type="transmembrane region" description="Helical" evidence="1">
    <location>
        <begin position="7"/>
        <end position="24"/>
    </location>
</feature>
<protein>
    <submittedName>
        <fullName evidence="2">Uncharacterized protein</fullName>
    </submittedName>
</protein>
<gene>
    <name evidence="2" type="ordered locus">Bresu_1586</name>
</gene>
<dbReference type="RefSeq" id="WP_013268999.1">
    <property type="nucleotide sequence ID" value="NC_014375.1"/>
</dbReference>
<name>D9QGT1_BRESC</name>
<reference evidence="3" key="1">
    <citation type="journal article" date="2011" name="J. Bacteriol.">
        <title>Genome sequences of eight morphologically diverse alphaproteobacteria.</title>
        <authorList>
            <consortium name="US DOE Joint Genome Institute"/>
            <person name="Brown P.J."/>
            <person name="Kysela D.T."/>
            <person name="Buechlein A."/>
            <person name="Hemmerich C."/>
            <person name="Brun Y.V."/>
        </authorList>
    </citation>
    <scope>NUCLEOTIDE SEQUENCE [LARGE SCALE GENOMIC DNA]</scope>
    <source>
        <strain evidence="3">ATCC 15264 / DSM 4735 / LMG 14903 / NBRC 16000 / CB 81</strain>
    </source>
</reference>
<keyword evidence="1" id="KW-0812">Transmembrane</keyword>
<dbReference type="KEGG" id="bsb:Bresu_1586"/>
<evidence type="ECO:0000313" key="2">
    <source>
        <dbReference type="EMBL" id="ADL00897.1"/>
    </source>
</evidence>
<keyword evidence="1" id="KW-1133">Transmembrane helix</keyword>
<dbReference type="HOGENOM" id="CLU_2785768_0_0_5"/>
<organism evidence="2 3">
    <name type="scientific">Brevundimonas subvibrioides (strain ATCC 15264 / DSM 4735 / LMG 14903 / NBRC 16000 / CB 81)</name>
    <name type="common">Caulobacter subvibrioides</name>
    <dbReference type="NCBI Taxonomy" id="633149"/>
    <lineage>
        <taxon>Bacteria</taxon>
        <taxon>Pseudomonadati</taxon>
        <taxon>Pseudomonadota</taxon>
        <taxon>Alphaproteobacteria</taxon>
        <taxon>Caulobacterales</taxon>
        <taxon>Caulobacteraceae</taxon>
        <taxon>Brevundimonas</taxon>
    </lineage>
</organism>
<keyword evidence="1" id="KW-0472">Membrane</keyword>
<sequence>MSRGLGWTLGGIFAGFGVLFFTVWRSEDSMSMVAIMFAVSSVMFATTEATQKRKAPCPDQAGDQASAD</sequence>
<dbReference type="AlphaFoldDB" id="D9QGT1"/>
<dbReference type="BioCyc" id="BSUB633149:G1GM8-1574-MONOMER"/>
<dbReference type="EMBL" id="CP002102">
    <property type="protein sequence ID" value="ADL00897.1"/>
    <property type="molecule type" value="Genomic_DNA"/>
</dbReference>
<keyword evidence="3" id="KW-1185">Reference proteome</keyword>